<evidence type="ECO:0000313" key="3">
    <source>
        <dbReference type="EMBL" id="KAK3266855.1"/>
    </source>
</evidence>
<feature type="compositionally biased region" description="Polar residues" evidence="2">
    <location>
        <begin position="48"/>
        <end position="66"/>
    </location>
</feature>
<feature type="non-terminal residue" evidence="3">
    <location>
        <position position="233"/>
    </location>
</feature>
<organism evidence="3 4">
    <name type="scientific">Cymbomonas tetramitiformis</name>
    <dbReference type="NCBI Taxonomy" id="36881"/>
    <lineage>
        <taxon>Eukaryota</taxon>
        <taxon>Viridiplantae</taxon>
        <taxon>Chlorophyta</taxon>
        <taxon>Pyramimonadophyceae</taxon>
        <taxon>Pyramimonadales</taxon>
        <taxon>Pyramimonadaceae</taxon>
        <taxon>Cymbomonas</taxon>
    </lineage>
</organism>
<comment type="caution">
    <text evidence="3">The sequence shown here is derived from an EMBL/GenBank/DDBJ whole genome shotgun (WGS) entry which is preliminary data.</text>
</comment>
<feature type="region of interest" description="Disordered" evidence="2">
    <location>
        <begin position="1"/>
        <end position="130"/>
    </location>
</feature>
<feature type="compositionally biased region" description="Low complexity" evidence="2">
    <location>
        <begin position="92"/>
        <end position="107"/>
    </location>
</feature>
<evidence type="ECO:0000256" key="2">
    <source>
        <dbReference type="SAM" id="MobiDB-lite"/>
    </source>
</evidence>
<dbReference type="AlphaFoldDB" id="A0AAE0L060"/>
<evidence type="ECO:0000256" key="1">
    <source>
        <dbReference type="ARBA" id="ARBA00022837"/>
    </source>
</evidence>
<protein>
    <recommendedName>
        <fullName evidence="5">Calmodulin</fullName>
    </recommendedName>
</protein>
<accession>A0AAE0L060</accession>
<evidence type="ECO:0008006" key="5">
    <source>
        <dbReference type="Google" id="ProtNLM"/>
    </source>
</evidence>
<dbReference type="SUPFAM" id="SSF47473">
    <property type="entry name" value="EF-hand"/>
    <property type="match status" value="1"/>
</dbReference>
<reference evidence="3 4" key="1">
    <citation type="journal article" date="2015" name="Genome Biol. Evol.">
        <title>Comparative Genomics of a Bacterivorous Green Alga Reveals Evolutionary Causalities and Consequences of Phago-Mixotrophic Mode of Nutrition.</title>
        <authorList>
            <person name="Burns J.A."/>
            <person name="Paasch A."/>
            <person name="Narechania A."/>
            <person name="Kim E."/>
        </authorList>
    </citation>
    <scope>NUCLEOTIDE SEQUENCE [LARGE SCALE GENOMIC DNA]</scope>
    <source>
        <strain evidence="3 4">PLY_AMNH</strain>
    </source>
</reference>
<name>A0AAE0L060_9CHLO</name>
<sequence>MSQMDADVPEIFLDKMRPFQKPAGQRPHSANARTRSHSMGATNRAAFISNQAKPASVHSSQGTTPKATPRNALHAQTPRLHTSALRSEKSESSLLSPGSSSGGSLQSAQNKLTRPHSAHPRRSRIDEVLPYDIQGSREDARFIKSLGDQFHAGGIKMNNRLRDQCHRKDKSKSGKLSCSDMHDVLREFHLPVGKKELTRLLVSIDPDERDAIDYAKFLRYFDDFQPLGAVGVG</sequence>
<dbReference type="Proteomes" id="UP001190700">
    <property type="component" value="Unassembled WGS sequence"/>
</dbReference>
<proteinExistence type="predicted"/>
<evidence type="ECO:0000313" key="4">
    <source>
        <dbReference type="Proteomes" id="UP001190700"/>
    </source>
</evidence>
<keyword evidence="4" id="KW-1185">Reference proteome</keyword>
<dbReference type="Gene3D" id="1.10.238.10">
    <property type="entry name" value="EF-hand"/>
    <property type="match status" value="1"/>
</dbReference>
<feature type="compositionally biased region" description="Basic residues" evidence="2">
    <location>
        <begin position="113"/>
        <end position="122"/>
    </location>
</feature>
<dbReference type="PROSITE" id="PS00018">
    <property type="entry name" value="EF_HAND_1"/>
    <property type="match status" value="1"/>
</dbReference>
<keyword evidence="1" id="KW-0106">Calcium</keyword>
<dbReference type="InterPro" id="IPR011992">
    <property type="entry name" value="EF-hand-dom_pair"/>
</dbReference>
<dbReference type="EMBL" id="LGRX02012791">
    <property type="protein sequence ID" value="KAK3266855.1"/>
    <property type="molecule type" value="Genomic_DNA"/>
</dbReference>
<dbReference type="InterPro" id="IPR018247">
    <property type="entry name" value="EF_Hand_1_Ca_BS"/>
</dbReference>
<gene>
    <name evidence="3" type="ORF">CYMTET_24542</name>
</gene>
<feature type="compositionally biased region" description="Polar residues" evidence="2">
    <location>
        <begin position="31"/>
        <end position="41"/>
    </location>
</feature>